<feature type="compositionally biased region" description="Low complexity" evidence="3">
    <location>
        <begin position="1112"/>
        <end position="1133"/>
    </location>
</feature>
<keyword evidence="1" id="KW-0547">Nucleotide-binding</keyword>
<feature type="compositionally biased region" description="Low complexity" evidence="3">
    <location>
        <begin position="650"/>
        <end position="674"/>
    </location>
</feature>
<dbReference type="InterPro" id="IPR032675">
    <property type="entry name" value="LRR_dom_sf"/>
</dbReference>
<protein>
    <recommendedName>
        <fullName evidence="4">NACHT domain-containing protein</fullName>
    </recommendedName>
</protein>
<feature type="region of interest" description="Disordered" evidence="3">
    <location>
        <begin position="1336"/>
        <end position="1365"/>
    </location>
</feature>
<reference evidence="5 6" key="1">
    <citation type="submission" date="2024-08" db="EMBL/GenBank/DDBJ databases">
        <authorList>
            <person name="Cucini C."/>
            <person name="Frati F."/>
        </authorList>
    </citation>
    <scope>NUCLEOTIDE SEQUENCE [LARGE SCALE GENOMIC DNA]</scope>
</reference>
<dbReference type="InterPro" id="IPR027417">
    <property type="entry name" value="P-loop_NTPase"/>
</dbReference>
<comment type="caution">
    <text evidence="5">The sequence shown here is derived from an EMBL/GenBank/DDBJ whole genome shotgun (WGS) entry which is preliminary data.</text>
</comment>
<dbReference type="SUPFAM" id="SSF52540">
    <property type="entry name" value="P-loop containing nucleoside triphosphate hydrolases"/>
    <property type="match status" value="1"/>
</dbReference>
<feature type="compositionally biased region" description="Low complexity" evidence="3">
    <location>
        <begin position="158"/>
        <end position="188"/>
    </location>
</feature>
<name>A0ABP1Q9Q8_9HEXA</name>
<dbReference type="PANTHER" id="PTHR46844">
    <property type="entry name" value="SLR5058 PROTEIN"/>
    <property type="match status" value="1"/>
</dbReference>
<evidence type="ECO:0000256" key="2">
    <source>
        <dbReference type="ARBA" id="ARBA00022840"/>
    </source>
</evidence>
<accession>A0ABP1Q9Q8</accession>
<dbReference type="SUPFAM" id="SSF52047">
    <property type="entry name" value="RNI-like"/>
    <property type="match status" value="2"/>
</dbReference>
<keyword evidence="2" id="KW-0067">ATP-binding</keyword>
<dbReference type="Gene3D" id="3.40.50.300">
    <property type="entry name" value="P-loop containing nucleotide triphosphate hydrolases"/>
    <property type="match status" value="1"/>
</dbReference>
<evidence type="ECO:0000256" key="3">
    <source>
        <dbReference type="SAM" id="MobiDB-lite"/>
    </source>
</evidence>
<dbReference type="InterPro" id="IPR007111">
    <property type="entry name" value="NACHT_NTPase"/>
</dbReference>
<dbReference type="PROSITE" id="PS50837">
    <property type="entry name" value="NACHT"/>
    <property type="match status" value="1"/>
</dbReference>
<feature type="region of interest" description="Disordered" evidence="3">
    <location>
        <begin position="155"/>
        <end position="193"/>
    </location>
</feature>
<dbReference type="Gene3D" id="3.80.10.10">
    <property type="entry name" value="Ribonuclease Inhibitor"/>
    <property type="match status" value="3"/>
</dbReference>
<keyword evidence="6" id="KW-1185">Reference proteome</keyword>
<evidence type="ECO:0000259" key="4">
    <source>
        <dbReference type="PROSITE" id="PS50837"/>
    </source>
</evidence>
<dbReference type="Proteomes" id="UP001642540">
    <property type="component" value="Unassembled WGS sequence"/>
</dbReference>
<dbReference type="PANTHER" id="PTHR46844:SF1">
    <property type="entry name" value="SLR5058 PROTEIN"/>
    <property type="match status" value="1"/>
</dbReference>
<dbReference type="Pfam" id="PF05729">
    <property type="entry name" value="NACHT"/>
    <property type="match status" value="1"/>
</dbReference>
<proteinExistence type="predicted"/>
<gene>
    <name evidence="5" type="ORF">ODALV1_LOCUS7685</name>
</gene>
<sequence>MSELRNGDLVENSNGLGSSIGWNSWSALKAARRRHPVRLSASVDSIPYMDNDFFSSIGSLSNYPDYPEEEDGSVNNILDAFGGERSASISGLSVHEGHSSWTVLDGPSVLPGQPNNPGGIIHTTIGTNGVTGGVRTGIATMRELSLVGKVGIGGSGGDAESSGVGSSASGGANSTNSSAASPAGSSLSQPPQNEDYEHVYCQLDPYFNPPLSLTKSQPIVSTGISSVVGGGVGRFSARASIRSWGRSNLNGSSMMETKESGIIPFLQQALAIRYREMLETYLESPSWYRQHMGTTELDEVTPVVFQILPSEKSSSIYGTNGSSSGGGGGGSTAAAMARKRSLLMMSSTGSIDRRGPLWSHHQQPENLRPILPHQIFSKTSEEDICRCFWLEGESGSGKTLLCLKLVQEWIAYNTYNYTSSPLNSRLGEFQVLFYVPLREVRGGSLGRFLLRELIPKRSVLSRMKVANVWKCLNLLGNSMLLILDGLDSVTDPELMKEIEDLLNGHLFPQSMVLLTSTSSRLPSKLASSVFSNNNNESSATMSKSRLHFGMAGGGETMRRYIVRGMDWTQIQCGIRRYFKGRKSGNETRMSEILGEREEVCGLASNPFLCLLLCSVFEEVGDMPQTNAELYTALIKSLIYQNGLLRNDSSSSTSSCSHNNGSSPGSASTSSPSSSCKDNSLPQKYQKMLQDLGKLCLAKLSEKRVGFTEAEITEYCGSPTELIKSGILSKQKWFFRKGSKKGIQHLKLLHPSLTAYLAAYYLAVTVNYPNILRRELELLPSLGVLQETHVRVPRACCYSANDQDSPFLVLTHLMELLQNKSASVFLTMNLLDISVNYLLALLRAAGFYESNMRAICGIMRSCKNVTINVSSEWVSEWKQVLASVHCPVESLEVILRPGFSLSRLTEGLCVNETISSVRFSSVPGSDWTPVEINLICGQLVRLLTEKKLKSLEISMTCLEDKEHSRFQPVVDALCYALAKMIPLKKLVLDMDLTCSQVIQLVSFIKVHDHLEVLHVPHLGCGPEGFRAIANLLRSKPLLSLSLAGSWRSNSLEEEAEIILEPFPLIAAPSFLMPGGGVGGSGMGKPGGFSSLPRGGNGSIKSPSIRRKKGHHYNNSTGNNSVNGGSANNTNGSNGLTENDKRNSDSVLFQRNFLPLPICDRENHEVDGFHEIFTVLRTPGIPASNNLRSLNLSKCVMNWEDVICLGETIRKTNSLDSLRMEGMKLCDVLPVLLGLQENRSLKMLDLSSPHVVIGDDALQLAANSLSKNTSLRLLSLQGWTVYIEEERSMDSLESLFRSTNLQDLDLTGVRVHMSSGTASGTGTTKSQKLNTFPGMILSSNEPSKDLSAAGDNNKKKGKESKVKQQDEILTKKSSTLSSALSLAFGPKRLAPELSFLRLGGMQLEQRKHALWKSTEILCNILPLLDKGKLTHVDISLDRMTAMDAAHPASGGQLPLDEKGVAKMFKIMATQVPRLQSLVMQHWRIKLTEKNAKDFAKSLATLGNLSEINLDNAAVTNEGSKRIDHLVIQSLLIHCKGVNEISWTNFDSSQLTQLAKIVNDNHQGGRLSLKLDGIPLPSIKEMVAYSRSLGNCQIEYAGNQIVTVHKTKDRGEHLIQRLRRFL</sequence>
<evidence type="ECO:0000313" key="6">
    <source>
        <dbReference type="Proteomes" id="UP001642540"/>
    </source>
</evidence>
<feature type="domain" description="NACHT" evidence="4">
    <location>
        <begin position="386"/>
        <end position="519"/>
    </location>
</feature>
<evidence type="ECO:0000313" key="5">
    <source>
        <dbReference type="EMBL" id="CAL8090557.1"/>
    </source>
</evidence>
<organism evidence="5 6">
    <name type="scientific">Orchesella dallaii</name>
    <dbReference type="NCBI Taxonomy" id="48710"/>
    <lineage>
        <taxon>Eukaryota</taxon>
        <taxon>Metazoa</taxon>
        <taxon>Ecdysozoa</taxon>
        <taxon>Arthropoda</taxon>
        <taxon>Hexapoda</taxon>
        <taxon>Collembola</taxon>
        <taxon>Entomobryomorpha</taxon>
        <taxon>Entomobryoidea</taxon>
        <taxon>Orchesellidae</taxon>
        <taxon>Orchesellinae</taxon>
        <taxon>Orchesella</taxon>
    </lineage>
</organism>
<feature type="region of interest" description="Disordered" evidence="3">
    <location>
        <begin position="1080"/>
        <end position="1140"/>
    </location>
</feature>
<evidence type="ECO:0000256" key="1">
    <source>
        <dbReference type="ARBA" id="ARBA00022741"/>
    </source>
</evidence>
<dbReference type="EMBL" id="CAXLJM020000024">
    <property type="protein sequence ID" value="CAL8090557.1"/>
    <property type="molecule type" value="Genomic_DNA"/>
</dbReference>
<feature type="region of interest" description="Disordered" evidence="3">
    <location>
        <begin position="650"/>
        <end position="678"/>
    </location>
</feature>